<dbReference type="AlphaFoldDB" id="A0A382B4P8"/>
<organism evidence="6">
    <name type="scientific">marine metagenome</name>
    <dbReference type="NCBI Taxonomy" id="408172"/>
    <lineage>
        <taxon>unclassified sequences</taxon>
        <taxon>metagenomes</taxon>
        <taxon>ecological metagenomes</taxon>
    </lineage>
</organism>
<accession>A0A382B4P8</accession>
<evidence type="ECO:0000256" key="1">
    <source>
        <dbReference type="ARBA" id="ARBA00022741"/>
    </source>
</evidence>
<keyword evidence="1" id="KW-0547">Nucleotide-binding</keyword>
<sequence length="265" mass="30046">MRRTSTALWDALGQELGPFEDVSRRQWSVSWPEMSLDADEPTWLIASYLLDHTDKHRREEITKSLCRVVDNCGADGVIFTVSQKKRPIARAVIDDLETDHDWIPVNRRGRTLWSGDLDETADARREIYSRQDLGQDPLLAKTPSFHIDTPSVLQATRGFGDETRLLPFGSSSRWFSLNDEQEEAASRGNRSVLLRGAAGSGKSIVLVERLARLIERSPVGQPRSVLVTSFNKDMVRQLVGWFTDRMRVAGISRFTRTNRSESCIE</sequence>
<dbReference type="InterPro" id="IPR027417">
    <property type="entry name" value="P-loop_NTPase"/>
</dbReference>
<evidence type="ECO:0000259" key="5">
    <source>
        <dbReference type="Pfam" id="PF00580"/>
    </source>
</evidence>
<dbReference type="GO" id="GO:0016787">
    <property type="term" value="F:hydrolase activity"/>
    <property type="evidence" value="ECO:0007669"/>
    <property type="project" value="UniProtKB-KW"/>
</dbReference>
<dbReference type="GO" id="GO:0004386">
    <property type="term" value="F:helicase activity"/>
    <property type="evidence" value="ECO:0007669"/>
    <property type="project" value="UniProtKB-KW"/>
</dbReference>
<dbReference type="EMBL" id="UINC01027996">
    <property type="protein sequence ID" value="SVB08207.1"/>
    <property type="molecule type" value="Genomic_DNA"/>
</dbReference>
<keyword evidence="3" id="KW-0347">Helicase</keyword>
<gene>
    <name evidence="6" type="ORF">METZ01_LOCUS161061</name>
</gene>
<reference evidence="6" key="1">
    <citation type="submission" date="2018-05" db="EMBL/GenBank/DDBJ databases">
        <authorList>
            <person name="Lanie J.A."/>
            <person name="Ng W.-L."/>
            <person name="Kazmierczak K.M."/>
            <person name="Andrzejewski T.M."/>
            <person name="Davidsen T.M."/>
            <person name="Wayne K.J."/>
            <person name="Tettelin H."/>
            <person name="Glass J.I."/>
            <person name="Rusch D."/>
            <person name="Podicherti R."/>
            <person name="Tsui H.-C.T."/>
            <person name="Winkler M.E."/>
        </authorList>
    </citation>
    <scope>NUCLEOTIDE SEQUENCE</scope>
</reference>
<keyword evidence="2" id="KW-0378">Hydrolase</keyword>
<proteinExistence type="predicted"/>
<evidence type="ECO:0000313" key="6">
    <source>
        <dbReference type="EMBL" id="SVB08207.1"/>
    </source>
</evidence>
<keyword evidence="4" id="KW-0067">ATP-binding</keyword>
<dbReference type="GO" id="GO:0005524">
    <property type="term" value="F:ATP binding"/>
    <property type="evidence" value="ECO:0007669"/>
    <property type="project" value="UniProtKB-KW"/>
</dbReference>
<evidence type="ECO:0000256" key="2">
    <source>
        <dbReference type="ARBA" id="ARBA00022801"/>
    </source>
</evidence>
<evidence type="ECO:0000256" key="4">
    <source>
        <dbReference type="ARBA" id="ARBA00022840"/>
    </source>
</evidence>
<dbReference type="Gene3D" id="3.40.50.300">
    <property type="entry name" value="P-loop containing nucleotide triphosphate hydrolases"/>
    <property type="match status" value="1"/>
</dbReference>
<protein>
    <recommendedName>
        <fullName evidence="5">UvrD-like helicase ATP-binding domain-containing protein</fullName>
    </recommendedName>
</protein>
<name>A0A382B4P8_9ZZZZ</name>
<feature type="non-terminal residue" evidence="6">
    <location>
        <position position="265"/>
    </location>
</feature>
<dbReference type="Pfam" id="PF00580">
    <property type="entry name" value="UvrD-helicase"/>
    <property type="match status" value="1"/>
</dbReference>
<feature type="domain" description="UvrD-like helicase ATP-binding" evidence="5">
    <location>
        <begin position="177"/>
        <end position="238"/>
    </location>
</feature>
<dbReference type="InterPro" id="IPR014016">
    <property type="entry name" value="UvrD-like_ATP-bd"/>
</dbReference>
<dbReference type="SUPFAM" id="SSF52540">
    <property type="entry name" value="P-loop containing nucleoside triphosphate hydrolases"/>
    <property type="match status" value="1"/>
</dbReference>
<evidence type="ECO:0000256" key="3">
    <source>
        <dbReference type="ARBA" id="ARBA00022806"/>
    </source>
</evidence>